<dbReference type="AlphaFoldDB" id="A0AAP5M4P8"/>
<sequence>MVLRLYHVLLGCALLVLVPLGVKLVHPHTSSTNNLRRTPLTQAYAKNIEVTDTSITPGYSEGNIWKNILGKTDVPPNWKVAPCKERTPLLCVSSNQKRLGTIEMGVYPLGQQLDFQKILVKTGIPLNSKVDYQSSKYQTQVSVALKAWIAQHYQDFLQDNRVINGNSIALKPTSMQQVSVGKLSGVRYGFIGRKQKGEVYEQHLGYVACDGTALYVISTAFNPALDTGKFETLENFERFQPHLSTIVANLRLPR</sequence>
<dbReference type="Proteomes" id="UP000667802">
    <property type="component" value="Unassembled WGS sequence"/>
</dbReference>
<evidence type="ECO:0000313" key="1">
    <source>
        <dbReference type="EMBL" id="MDR9895026.1"/>
    </source>
</evidence>
<accession>A0AAP5M4P8</accession>
<comment type="caution">
    <text evidence="1">The sequence shown here is derived from an EMBL/GenBank/DDBJ whole genome shotgun (WGS) entry which is preliminary data.</text>
</comment>
<name>A0AAP5M4P8_9CYAN</name>
<gene>
    <name evidence="1" type="ORF">G7B40_010670</name>
</gene>
<evidence type="ECO:0000313" key="2">
    <source>
        <dbReference type="Proteomes" id="UP000667802"/>
    </source>
</evidence>
<proteinExistence type="predicted"/>
<protein>
    <submittedName>
        <fullName evidence="1">Uncharacterized protein</fullName>
    </submittedName>
</protein>
<keyword evidence="2" id="KW-1185">Reference proteome</keyword>
<dbReference type="EMBL" id="JAALHA020000003">
    <property type="protein sequence ID" value="MDR9895026.1"/>
    <property type="molecule type" value="Genomic_DNA"/>
</dbReference>
<reference evidence="2" key="1">
    <citation type="journal article" date="2021" name="Science">
        <title>Hunting the eagle killer: A cyanobacterial neurotoxin causes vacuolar myelinopathy.</title>
        <authorList>
            <person name="Breinlinger S."/>
            <person name="Phillips T.J."/>
            <person name="Haram B.N."/>
            <person name="Mares J."/>
            <person name="Martinez Yerena J.A."/>
            <person name="Hrouzek P."/>
            <person name="Sobotka R."/>
            <person name="Henderson W.M."/>
            <person name="Schmieder P."/>
            <person name="Williams S.M."/>
            <person name="Lauderdale J.D."/>
            <person name="Wilde H.D."/>
            <person name="Gerrin W."/>
            <person name="Kust A."/>
            <person name="Washington J.W."/>
            <person name="Wagner C."/>
            <person name="Geier B."/>
            <person name="Liebeke M."/>
            <person name="Enke H."/>
            <person name="Niedermeyer T.H.J."/>
            <person name="Wilde S.B."/>
        </authorList>
    </citation>
    <scope>NUCLEOTIDE SEQUENCE [LARGE SCALE GENOMIC DNA]</scope>
    <source>
        <strain evidence="2">Thurmond2011</strain>
    </source>
</reference>
<organism evidence="1 2">
    <name type="scientific">Aetokthonos hydrillicola Thurmond2011</name>
    <dbReference type="NCBI Taxonomy" id="2712845"/>
    <lineage>
        <taxon>Bacteria</taxon>
        <taxon>Bacillati</taxon>
        <taxon>Cyanobacteriota</taxon>
        <taxon>Cyanophyceae</taxon>
        <taxon>Nostocales</taxon>
        <taxon>Hapalosiphonaceae</taxon>
        <taxon>Aetokthonos</taxon>
    </lineage>
</organism>